<dbReference type="EMBL" id="JAVHNQ010000003">
    <property type="protein sequence ID" value="KAK6353631.1"/>
    <property type="molecule type" value="Genomic_DNA"/>
</dbReference>
<protein>
    <recommendedName>
        <fullName evidence="3">BTB domain-containing protein</fullName>
    </recommendedName>
</protein>
<keyword evidence="2" id="KW-1185">Reference proteome</keyword>
<dbReference type="InterPro" id="IPR011333">
    <property type="entry name" value="SKP1/BTB/POZ_sf"/>
</dbReference>
<sequence length="297" mass="34059">MNEDTILNPREIFAWKDIDQKRYPHYGYDYNGISQKFNMDAWNLFLDQKLTDCEIVMHSPDGCHIAVVRCHKLVLCRMSYFRSIIVRPVGILGANQHGGQQQLRLDVEIEPRFFLHILAFAYTGMQETRYPHFVELPGIERFSPTSMVHSYPQEADEGAPCPDPTKDELLFSARITSAALKLGIQSAGLYQYEFVDNRLEFCACNRRPDTDNVVCPLYLSEYDEETLTEYMAMVFANEEIHESESAVSQLLKDATSGFDISPERLTDAVEKVPMFRRALVDNLLAKVKNHCPNIEST</sequence>
<dbReference type="Gene3D" id="3.30.710.10">
    <property type="entry name" value="Potassium Channel Kv1.1, Chain A"/>
    <property type="match status" value="1"/>
</dbReference>
<reference evidence="1 2" key="1">
    <citation type="submission" date="2019-10" db="EMBL/GenBank/DDBJ databases">
        <authorList>
            <person name="Palmer J.M."/>
        </authorList>
    </citation>
    <scope>NUCLEOTIDE SEQUENCE [LARGE SCALE GENOMIC DNA]</scope>
    <source>
        <strain evidence="1 2">TWF696</strain>
    </source>
</reference>
<name>A0AAV9V1C2_9PEZI</name>
<dbReference type="SUPFAM" id="SSF54695">
    <property type="entry name" value="POZ domain"/>
    <property type="match status" value="1"/>
</dbReference>
<comment type="caution">
    <text evidence="1">The sequence shown here is derived from an EMBL/GenBank/DDBJ whole genome shotgun (WGS) entry which is preliminary data.</text>
</comment>
<proteinExistence type="predicted"/>
<accession>A0AAV9V1C2</accession>
<evidence type="ECO:0000313" key="2">
    <source>
        <dbReference type="Proteomes" id="UP001375240"/>
    </source>
</evidence>
<dbReference type="Proteomes" id="UP001375240">
    <property type="component" value="Unassembled WGS sequence"/>
</dbReference>
<dbReference type="CDD" id="cd18186">
    <property type="entry name" value="BTB_POZ_ZBTB_KLHL-like"/>
    <property type="match status" value="1"/>
</dbReference>
<organism evidence="1 2">
    <name type="scientific">Orbilia brochopaga</name>
    <dbReference type="NCBI Taxonomy" id="3140254"/>
    <lineage>
        <taxon>Eukaryota</taxon>
        <taxon>Fungi</taxon>
        <taxon>Dikarya</taxon>
        <taxon>Ascomycota</taxon>
        <taxon>Pezizomycotina</taxon>
        <taxon>Orbiliomycetes</taxon>
        <taxon>Orbiliales</taxon>
        <taxon>Orbiliaceae</taxon>
        <taxon>Orbilia</taxon>
    </lineage>
</organism>
<evidence type="ECO:0008006" key="3">
    <source>
        <dbReference type="Google" id="ProtNLM"/>
    </source>
</evidence>
<dbReference type="AlphaFoldDB" id="A0AAV9V1C2"/>
<evidence type="ECO:0000313" key="1">
    <source>
        <dbReference type="EMBL" id="KAK6353631.1"/>
    </source>
</evidence>
<gene>
    <name evidence="1" type="ORF">TWF696_005594</name>
</gene>